<dbReference type="InterPro" id="IPR042098">
    <property type="entry name" value="TauD-like_sf"/>
</dbReference>
<evidence type="ECO:0000259" key="7">
    <source>
        <dbReference type="Pfam" id="PF02668"/>
    </source>
</evidence>
<keyword evidence="3" id="KW-0223">Dioxygenase</keyword>
<keyword evidence="2" id="KW-0479">Metal-binding</keyword>
<evidence type="ECO:0000256" key="6">
    <source>
        <dbReference type="SAM" id="MobiDB-lite"/>
    </source>
</evidence>
<sequence length="355" mass="38488">MVRALAVELRNSLHTRALHPDFGIELGGITCLQNLDVEACARISAAVDQHSVVLIRGLTLDTKTQISFSARFGELEFNHILYGQERRKEFFYRIGNINDEGKQLPSSNKHVRFSTGNEMWHSDSSFRPIPAMFSISFAHEVSAEGGELEFVSTRRPYDELPGTLKDELDDLVVLQMLTGGRRAVVVCDHGKWHGSGKSTVLDAVHRAFVLNTGGVCVAVRLRMLGAGGLAGGEPCAGGDWIEKTGAAVRLALRECREQWWPAAGACDGPRPAATSQPGGGTPAAATRRRRASRGSKTPGRRGAVSRGFHPLSEMGAEAREAALEELVGDMAALAELAEARCRHHPSSSSKILWIM</sequence>
<dbReference type="Gene3D" id="3.60.130.10">
    <property type="entry name" value="Clavaminate synthase-like"/>
    <property type="match status" value="1"/>
</dbReference>
<comment type="similarity">
    <text evidence="1">Belongs to the TfdA dioxygenase family.</text>
</comment>
<evidence type="ECO:0000313" key="8">
    <source>
        <dbReference type="EMBL" id="CAK0830255.1"/>
    </source>
</evidence>
<feature type="region of interest" description="Disordered" evidence="6">
    <location>
        <begin position="266"/>
        <end position="311"/>
    </location>
</feature>
<feature type="non-terminal residue" evidence="8">
    <location>
        <position position="355"/>
    </location>
</feature>
<evidence type="ECO:0000256" key="3">
    <source>
        <dbReference type="ARBA" id="ARBA00022964"/>
    </source>
</evidence>
<dbReference type="EMBL" id="CAUYUJ010010780">
    <property type="protein sequence ID" value="CAK0830255.1"/>
    <property type="molecule type" value="Genomic_DNA"/>
</dbReference>
<evidence type="ECO:0000256" key="2">
    <source>
        <dbReference type="ARBA" id="ARBA00022723"/>
    </source>
</evidence>
<dbReference type="Proteomes" id="UP001189429">
    <property type="component" value="Unassembled WGS sequence"/>
</dbReference>
<organism evidence="8 9">
    <name type="scientific">Prorocentrum cordatum</name>
    <dbReference type="NCBI Taxonomy" id="2364126"/>
    <lineage>
        <taxon>Eukaryota</taxon>
        <taxon>Sar</taxon>
        <taxon>Alveolata</taxon>
        <taxon>Dinophyceae</taxon>
        <taxon>Prorocentrales</taxon>
        <taxon>Prorocentraceae</taxon>
        <taxon>Prorocentrum</taxon>
    </lineage>
</organism>
<dbReference type="InterPro" id="IPR003819">
    <property type="entry name" value="TauD/TfdA-like"/>
</dbReference>
<proteinExistence type="inferred from homology"/>
<gene>
    <name evidence="8" type="ORF">PCOR1329_LOCUS28947</name>
</gene>
<dbReference type="PANTHER" id="PTHR43779:SF3">
    <property type="entry name" value="(3R)-3-[(CARBOXYMETHYL)AMINO]FATTY ACID OXYGENASE_DECARBOXYLASE"/>
    <property type="match status" value="1"/>
</dbReference>
<name>A0ABN9SFU6_9DINO</name>
<keyword evidence="5" id="KW-0408">Iron</keyword>
<comment type="caution">
    <text evidence="8">The sequence shown here is derived from an EMBL/GenBank/DDBJ whole genome shotgun (WGS) entry which is preliminary data.</text>
</comment>
<accession>A0ABN9SFU6</accession>
<evidence type="ECO:0000256" key="1">
    <source>
        <dbReference type="ARBA" id="ARBA00005896"/>
    </source>
</evidence>
<keyword evidence="9" id="KW-1185">Reference proteome</keyword>
<dbReference type="SUPFAM" id="SSF51197">
    <property type="entry name" value="Clavaminate synthase-like"/>
    <property type="match status" value="1"/>
</dbReference>
<evidence type="ECO:0000256" key="5">
    <source>
        <dbReference type="ARBA" id="ARBA00023004"/>
    </source>
</evidence>
<feature type="domain" description="TauD/TfdA-like" evidence="7">
    <location>
        <begin position="15"/>
        <end position="182"/>
    </location>
</feature>
<dbReference type="Pfam" id="PF02668">
    <property type="entry name" value="TauD"/>
    <property type="match status" value="1"/>
</dbReference>
<dbReference type="PANTHER" id="PTHR43779">
    <property type="entry name" value="DIOXYGENASE RV0097-RELATED"/>
    <property type="match status" value="1"/>
</dbReference>
<evidence type="ECO:0000256" key="4">
    <source>
        <dbReference type="ARBA" id="ARBA00023002"/>
    </source>
</evidence>
<reference evidence="8" key="1">
    <citation type="submission" date="2023-10" db="EMBL/GenBank/DDBJ databases">
        <authorList>
            <person name="Chen Y."/>
            <person name="Shah S."/>
            <person name="Dougan E. K."/>
            <person name="Thang M."/>
            <person name="Chan C."/>
        </authorList>
    </citation>
    <scope>NUCLEOTIDE SEQUENCE [LARGE SCALE GENOMIC DNA]</scope>
</reference>
<dbReference type="InterPro" id="IPR051178">
    <property type="entry name" value="TfdA_dioxygenase"/>
</dbReference>
<keyword evidence="4" id="KW-0560">Oxidoreductase</keyword>
<evidence type="ECO:0000313" key="9">
    <source>
        <dbReference type="Proteomes" id="UP001189429"/>
    </source>
</evidence>
<protein>
    <recommendedName>
        <fullName evidence="7">TauD/TfdA-like domain-containing protein</fullName>
    </recommendedName>
</protein>